<reference evidence="2" key="2">
    <citation type="journal article" date="2023" name="IMA Fungus">
        <title>Comparative genomic study of the Penicillium genus elucidates a diverse pangenome and 15 lateral gene transfer events.</title>
        <authorList>
            <person name="Petersen C."/>
            <person name="Sorensen T."/>
            <person name="Nielsen M.R."/>
            <person name="Sondergaard T.E."/>
            <person name="Sorensen J.L."/>
            <person name="Fitzpatrick D.A."/>
            <person name="Frisvad J.C."/>
            <person name="Nielsen K.L."/>
        </authorList>
    </citation>
    <scope>NUCLEOTIDE SEQUENCE</scope>
    <source>
        <strain evidence="2">IBT 30728</strain>
    </source>
</reference>
<dbReference type="EMBL" id="JAPWDQ010000014">
    <property type="protein sequence ID" value="KAJ5471810.1"/>
    <property type="molecule type" value="Genomic_DNA"/>
</dbReference>
<feature type="domain" description="Dynamin stalk" evidence="1">
    <location>
        <begin position="30"/>
        <end position="130"/>
    </location>
</feature>
<evidence type="ECO:0000313" key="2">
    <source>
        <dbReference type="EMBL" id="KAJ5471810.1"/>
    </source>
</evidence>
<accession>A0A9W9WQH2</accession>
<gene>
    <name evidence="2" type="ORF">N7539_008753</name>
</gene>
<comment type="caution">
    <text evidence="2">The sequence shown here is derived from an EMBL/GenBank/DDBJ whole genome shotgun (WGS) entry which is preliminary data.</text>
</comment>
<dbReference type="Proteomes" id="UP001148312">
    <property type="component" value="Unassembled WGS sequence"/>
</dbReference>
<evidence type="ECO:0000259" key="1">
    <source>
        <dbReference type="Pfam" id="PF01031"/>
    </source>
</evidence>
<keyword evidence="3" id="KW-1185">Reference proteome</keyword>
<protein>
    <recommendedName>
        <fullName evidence="1">Dynamin stalk domain-containing protein</fullName>
    </recommendedName>
</protein>
<sequence length="162" mass="19197">MFVSLAKNLEVEFLLWWHVLKNMDMEKGQWTLEQRDVNEANFFPQGIWKDLSISIAGIEILRMRLSKVLLSLIATELPNLIRKIKKKFGQCRFWLRRLGEPRITIDEQRSYLLNISQSLQELMKVATDRTYNDLFFGDARSSNGYHKRIRAIVQNFNEEFAD</sequence>
<dbReference type="GeneID" id="81628598"/>
<dbReference type="InterPro" id="IPR027417">
    <property type="entry name" value="P-loop_NTPase"/>
</dbReference>
<dbReference type="RefSeq" id="XP_056786356.1">
    <property type="nucleotide sequence ID" value="XM_056938348.1"/>
</dbReference>
<dbReference type="Gene3D" id="3.40.50.300">
    <property type="entry name" value="P-loop containing nucleotide triphosphate hydrolases"/>
    <property type="match status" value="1"/>
</dbReference>
<dbReference type="Pfam" id="PF01031">
    <property type="entry name" value="Dynamin_M"/>
    <property type="match status" value="1"/>
</dbReference>
<dbReference type="AlphaFoldDB" id="A0A9W9WQH2"/>
<organism evidence="2 3">
    <name type="scientific">Penicillium diatomitis</name>
    <dbReference type="NCBI Taxonomy" id="2819901"/>
    <lineage>
        <taxon>Eukaryota</taxon>
        <taxon>Fungi</taxon>
        <taxon>Dikarya</taxon>
        <taxon>Ascomycota</taxon>
        <taxon>Pezizomycotina</taxon>
        <taxon>Eurotiomycetes</taxon>
        <taxon>Eurotiomycetidae</taxon>
        <taxon>Eurotiales</taxon>
        <taxon>Aspergillaceae</taxon>
        <taxon>Penicillium</taxon>
    </lineage>
</organism>
<reference evidence="2" key="1">
    <citation type="submission" date="2022-12" db="EMBL/GenBank/DDBJ databases">
        <authorList>
            <person name="Petersen C."/>
        </authorList>
    </citation>
    <scope>NUCLEOTIDE SEQUENCE</scope>
    <source>
        <strain evidence="2">IBT 30728</strain>
    </source>
</reference>
<proteinExistence type="predicted"/>
<dbReference type="InterPro" id="IPR000375">
    <property type="entry name" value="Dynamin_stalk"/>
</dbReference>
<evidence type="ECO:0000313" key="3">
    <source>
        <dbReference type="Proteomes" id="UP001148312"/>
    </source>
</evidence>
<name>A0A9W9WQH2_9EURO</name>